<comment type="caution">
    <text evidence="1">The sequence shown here is derived from an EMBL/GenBank/DDBJ whole genome shotgun (WGS) entry which is preliminary data.</text>
</comment>
<name>A0A9W9MXB9_9EURO</name>
<reference evidence="1" key="2">
    <citation type="journal article" date="2023" name="IMA Fungus">
        <title>Comparative genomic study of the Penicillium genus elucidates a diverse pangenome and 15 lateral gene transfer events.</title>
        <authorList>
            <person name="Petersen C."/>
            <person name="Sorensen T."/>
            <person name="Nielsen M.R."/>
            <person name="Sondergaard T.E."/>
            <person name="Sorensen J.L."/>
            <person name="Fitzpatrick D.A."/>
            <person name="Frisvad J.C."/>
            <person name="Nielsen K.L."/>
        </authorList>
    </citation>
    <scope>NUCLEOTIDE SEQUENCE</scope>
    <source>
        <strain evidence="1">IBT 20477</strain>
    </source>
</reference>
<dbReference type="Gene3D" id="3.40.50.150">
    <property type="entry name" value="Vaccinia Virus protein VP39"/>
    <property type="match status" value="1"/>
</dbReference>
<organism evidence="1 2">
    <name type="scientific">Penicillium cf. viridicatum</name>
    <dbReference type="NCBI Taxonomy" id="2972119"/>
    <lineage>
        <taxon>Eukaryota</taxon>
        <taxon>Fungi</taxon>
        <taxon>Dikarya</taxon>
        <taxon>Ascomycota</taxon>
        <taxon>Pezizomycotina</taxon>
        <taxon>Eurotiomycetes</taxon>
        <taxon>Eurotiomycetidae</taxon>
        <taxon>Eurotiales</taxon>
        <taxon>Aspergillaceae</taxon>
        <taxon>Penicillium</taxon>
    </lineage>
</organism>
<keyword evidence="2" id="KW-1185">Reference proteome</keyword>
<sequence length="97" mass="10989">MGPGYKVIREAGEDQKVWPLNSYSSKGLRLSRWLGEEGVRKSHRTVETDVTALLENGFVLTGLKDWCPSKENVVGQAEWTVEGHRPYFLLISAEVRE</sequence>
<dbReference type="InterPro" id="IPR029063">
    <property type="entry name" value="SAM-dependent_MTases_sf"/>
</dbReference>
<protein>
    <submittedName>
        <fullName evidence="1">Uncharacterized protein</fullName>
    </submittedName>
</protein>
<gene>
    <name evidence="1" type="ORF">N7449_003641</name>
</gene>
<reference evidence="1" key="1">
    <citation type="submission" date="2022-11" db="EMBL/GenBank/DDBJ databases">
        <authorList>
            <person name="Petersen C."/>
        </authorList>
    </citation>
    <scope>NUCLEOTIDE SEQUENCE</scope>
    <source>
        <strain evidence="1">IBT 20477</strain>
    </source>
</reference>
<accession>A0A9W9MXB9</accession>
<dbReference type="Proteomes" id="UP001150942">
    <property type="component" value="Unassembled WGS sequence"/>
</dbReference>
<dbReference type="EMBL" id="JAPQKQ010000002">
    <property type="protein sequence ID" value="KAJ5209262.1"/>
    <property type="molecule type" value="Genomic_DNA"/>
</dbReference>
<proteinExistence type="predicted"/>
<dbReference type="AlphaFoldDB" id="A0A9W9MXB9"/>
<evidence type="ECO:0000313" key="1">
    <source>
        <dbReference type="EMBL" id="KAJ5209262.1"/>
    </source>
</evidence>
<evidence type="ECO:0000313" key="2">
    <source>
        <dbReference type="Proteomes" id="UP001150942"/>
    </source>
</evidence>
<dbReference type="OrthoDB" id="66144at2759"/>